<evidence type="ECO:0000259" key="10">
    <source>
        <dbReference type="Pfam" id="PF13614"/>
    </source>
</evidence>
<keyword evidence="4" id="KW-0547">Nucleotide-binding</keyword>
<comment type="catalytic activity">
    <reaction evidence="8">
        <text>L-tyrosyl-[protein] + ATP = O-phospho-L-tyrosyl-[protein] + ADP + H(+)</text>
        <dbReference type="Rhea" id="RHEA:10596"/>
        <dbReference type="Rhea" id="RHEA-COMP:10136"/>
        <dbReference type="Rhea" id="RHEA-COMP:20101"/>
        <dbReference type="ChEBI" id="CHEBI:15378"/>
        <dbReference type="ChEBI" id="CHEBI:30616"/>
        <dbReference type="ChEBI" id="CHEBI:46858"/>
        <dbReference type="ChEBI" id="CHEBI:61978"/>
        <dbReference type="ChEBI" id="CHEBI:456216"/>
        <dbReference type="EC" id="2.7.10.2"/>
    </reaction>
</comment>
<dbReference type="Proteomes" id="UP000324324">
    <property type="component" value="Unassembled WGS sequence"/>
</dbReference>
<keyword evidence="3" id="KW-0808">Transferase</keyword>
<name>A0A5M8AT28_9BURK</name>
<dbReference type="Gene3D" id="3.40.50.300">
    <property type="entry name" value="P-loop containing nucleotide triphosphate hydrolases"/>
    <property type="match status" value="1"/>
</dbReference>
<keyword evidence="12" id="KW-1185">Reference proteome</keyword>
<reference evidence="11 12" key="1">
    <citation type="submission" date="2019-09" db="EMBL/GenBank/DDBJ databases">
        <title>Isolation of a novel species in the genus Cupriavidus from patients with sepsis using whole genome sequencing.</title>
        <authorList>
            <person name="Kweon O.J."/>
            <person name="Lee M.-K."/>
        </authorList>
    </citation>
    <scope>NUCLEOTIDE SEQUENCE [LARGE SCALE GENOMIC DNA]</scope>
    <source>
        <strain evidence="11 12">MKL-01</strain>
    </source>
</reference>
<dbReference type="PANTHER" id="PTHR32309:SF13">
    <property type="entry name" value="FERRIC ENTEROBACTIN TRANSPORT PROTEIN FEPE"/>
    <property type="match status" value="1"/>
</dbReference>
<dbReference type="NCBIfam" id="TIGR01007">
    <property type="entry name" value="eps_fam"/>
    <property type="match status" value="1"/>
</dbReference>
<dbReference type="GO" id="GO:0005886">
    <property type="term" value="C:plasma membrane"/>
    <property type="evidence" value="ECO:0007669"/>
    <property type="project" value="TreeGrafter"/>
</dbReference>
<accession>A0A5M8AT28</accession>
<proteinExistence type="inferred from homology"/>
<gene>
    <name evidence="11" type="ORF">F1599_08975</name>
</gene>
<comment type="caution">
    <text evidence="11">The sequence shown here is derived from an EMBL/GenBank/DDBJ whole genome shotgun (WGS) entry which is preliminary data.</text>
</comment>
<dbReference type="InterPro" id="IPR050445">
    <property type="entry name" value="Bact_polysacc_biosynth/exp"/>
</dbReference>
<dbReference type="InterPro" id="IPR005702">
    <property type="entry name" value="Wzc-like_C"/>
</dbReference>
<evidence type="ECO:0000256" key="6">
    <source>
        <dbReference type="ARBA" id="ARBA00022840"/>
    </source>
</evidence>
<keyword evidence="7" id="KW-0829">Tyrosine-protein kinase</keyword>
<organism evidence="11 12">
    <name type="scientific">Cupriavidus cauae</name>
    <dbReference type="NCBI Taxonomy" id="2608999"/>
    <lineage>
        <taxon>Bacteria</taxon>
        <taxon>Pseudomonadati</taxon>
        <taxon>Pseudomonadota</taxon>
        <taxon>Betaproteobacteria</taxon>
        <taxon>Burkholderiales</taxon>
        <taxon>Burkholderiaceae</taxon>
        <taxon>Cupriavidus</taxon>
    </lineage>
</organism>
<dbReference type="GO" id="GO:0005524">
    <property type="term" value="F:ATP binding"/>
    <property type="evidence" value="ECO:0007669"/>
    <property type="project" value="UniProtKB-KW"/>
</dbReference>
<evidence type="ECO:0000256" key="7">
    <source>
        <dbReference type="ARBA" id="ARBA00023137"/>
    </source>
</evidence>
<evidence type="ECO:0000313" key="11">
    <source>
        <dbReference type="EMBL" id="KAA6126968.1"/>
    </source>
</evidence>
<dbReference type="EMBL" id="VWRN01000026">
    <property type="protein sequence ID" value="KAA6126968.1"/>
    <property type="molecule type" value="Genomic_DNA"/>
</dbReference>
<dbReference type="AlphaFoldDB" id="A0A5M8AT28"/>
<dbReference type="InterPro" id="IPR025669">
    <property type="entry name" value="AAA_dom"/>
</dbReference>
<evidence type="ECO:0000256" key="9">
    <source>
        <dbReference type="SAM" id="MobiDB-lite"/>
    </source>
</evidence>
<keyword evidence="5 11" id="KW-0418">Kinase</keyword>
<sequence>LAAPAPGTALAEAQGGADPQAGARSANGLHDRFLLARRSPHALAVEGLRSVRASLYFGLRGAPDGVLAITSPAPGAGKTFAAVNLAVLFAEAGQRVLLIDADMRRGKVATWFGQAAEPGLSDVLAGRIPVGAAVQPTVVAGLCILGAGATPVNPSELLMLPTLKDALQQCKERFDLVIVDTPPVLSVADAMLIASLAGSTLLVMRADVTLPGQVDDTLKRLARADARIAGGIINGVAQRRSNRADFATINPYLGMPLPPATPAARALERPVAAAAGKA</sequence>
<comment type="similarity">
    <text evidence="1">Belongs to the CpsD/CapB family.</text>
</comment>
<evidence type="ECO:0000256" key="4">
    <source>
        <dbReference type="ARBA" id="ARBA00022741"/>
    </source>
</evidence>
<dbReference type="EC" id="2.7.10.2" evidence="2"/>
<protein>
    <recommendedName>
        <fullName evidence="2">non-specific protein-tyrosine kinase</fullName>
        <ecNumber evidence="2">2.7.10.2</ecNumber>
    </recommendedName>
</protein>
<feature type="compositionally biased region" description="Low complexity" evidence="9">
    <location>
        <begin position="1"/>
        <end position="13"/>
    </location>
</feature>
<dbReference type="InterPro" id="IPR027417">
    <property type="entry name" value="P-loop_NTPase"/>
</dbReference>
<evidence type="ECO:0000256" key="8">
    <source>
        <dbReference type="ARBA" id="ARBA00051245"/>
    </source>
</evidence>
<evidence type="ECO:0000256" key="3">
    <source>
        <dbReference type="ARBA" id="ARBA00022679"/>
    </source>
</evidence>
<feature type="non-terminal residue" evidence="11">
    <location>
        <position position="1"/>
    </location>
</feature>
<dbReference type="PANTHER" id="PTHR32309">
    <property type="entry name" value="TYROSINE-PROTEIN KINASE"/>
    <property type="match status" value="1"/>
</dbReference>
<evidence type="ECO:0000256" key="1">
    <source>
        <dbReference type="ARBA" id="ARBA00007316"/>
    </source>
</evidence>
<evidence type="ECO:0000256" key="5">
    <source>
        <dbReference type="ARBA" id="ARBA00022777"/>
    </source>
</evidence>
<feature type="domain" description="AAA" evidence="10">
    <location>
        <begin position="67"/>
        <end position="191"/>
    </location>
</feature>
<dbReference type="RefSeq" id="WP_150082812.1">
    <property type="nucleotide sequence ID" value="NZ_VWRN01000026.1"/>
</dbReference>
<dbReference type="GO" id="GO:0004715">
    <property type="term" value="F:non-membrane spanning protein tyrosine kinase activity"/>
    <property type="evidence" value="ECO:0007669"/>
    <property type="project" value="UniProtKB-EC"/>
</dbReference>
<keyword evidence="6" id="KW-0067">ATP-binding</keyword>
<evidence type="ECO:0000313" key="12">
    <source>
        <dbReference type="Proteomes" id="UP000324324"/>
    </source>
</evidence>
<evidence type="ECO:0000256" key="2">
    <source>
        <dbReference type="ARBA" id="ARBA00011903"/>
    </source>
</evidence>
<dbReference type="SUPFAM" id="SSF52540">
    <property type="entry name" value="P-loop containing nucleoside triphosphate hydrolases"/>
    <property type="match status" value="1"/>
</dbReference>
<dbReference type="Pfam" id="PF13614">
    <property type="entry name" value="AAA_31"/>
    <property type="match status" value="1"/>
</dbReference>
<feature type="region of interest" description="Disordered" evidence="9">
    <location>
        <begin position="1"/>
        <end position="23"/>
    </location>
</feature>
<dbReference type="CDD" id="cd05387">
    <property type="entry name" value="BY-kinase"/>
    <property type="match status" value="1"/>
</dbReference>